<name>A0A0G2DRU8_PHACM</name>
<feature type="compositionally biased region" description="Low complexity" evidence="1">
    <location>
        <begin position="313"/>
        <end position="323"/>
    </location>
</feature>
<feature type="region of interest" description="Disordered" evidence="1">
    <location>
        <begin position="1"/>
        <end position="32"/>
    </location>
</feature>
<dbReference type="EMBL" id="LCWF01000256">
    <property type="protein sequence ID" value="KKY13747.1"/>
    <property type="molecule type" value="Genomic_DNA"/>
</dbReference>
<feature type="compositionally biased region" description="Basic and acidic residues" evidence="1">
    <location>
        <begin position="1"/>
        <end position="11"/>
    </location>
</feature>
<proteinExistence type="predicted"/>
<evidence type="ECO:0000256" key="1">
    <source>
        <dbReference type="SAM" id="MobiDB-lite"/>
    </source>
</evidence>
<keyword evidence="3" id="KW-1185">Reference proteome</keyword>
<feature type="compositionally biased region" description="Basic and acidic residues" evidence="1">
    <location>
        <begin position="261"/>
        <end position="272"/>
    </location>
</feature>
<reference evidence="2 3" key="1">
    <citation type="submission" date="2015-05" db="EMBL/GenBank/DDBJ databases">
        <title>Distinctive expansion of gene families associated with plant cell wall degradation and secondary metabolism in the genomes of grapevine trunk pathogens.</title>
        <authorList>
            <person name="Lawrence D.P."/>
            <person name="Travadon R."/>
            <person name="Rolshausen P.E."/>
            <person name="Baumgartner K."/>
        </authorList>
    </citation>
    <scope>NUCLEOTIDE SEQUENCE [LARGE SCALE GENOMIC DNA]</scope>
    <source>
        <strain evidence="2">UCRPC4</strain>
    </source>
</reference>
<reference evidence="2 3" key="2">
    <citation type="submission" date="2015-05" db="EMBL/GenBank/DDBJ databases">
        <authorList>
            <person name="Morales-Cruz A."/>
            <person name="Amrine K.C."/>
            <person name="Cantu D."/>
        </authorList>
    </citation>
    <scope>NUCLEOTIDE SEQUENCE [LARGE SCALE GENOMIC DNA]</scope>
    <source>
        <strain evidence="2">UCRPC4</strain>
    </source>
</reference>
<protein>
    <submittedName>
        <fullName evidence="2">Uncharacterized protein</fullName>
    </submittedName>
</protein>
<feature type="compositionally biased region" description="Polar residues" evidence="1">
    <location>
        <begin position="333"/>
        <end position="362"/>
    </location>
</feature>
<feature type="region of interest" description="Disordered" evidence="1">
    <location>
        <begin position="227"/>
        <end position="380"/>
    </location>
</feature>
<dbReference type="Proteomes" id="UP000053317">
    <property type="component" value="Unassembled WGS sequence"/>
</dbReference>
<dbReference type="AlphaFoldDB" id="A0A0G2DRU8"/>
<evidence type="ECO:0000313" key="3">
    <source>
        <dbReference type="Proteomes" id="UP000053317"/>
    </source>
</evidence>
<evidence type="ECO:0000313" key="2">
    <source>
        <dbReference type="EMBL" id="KKY13747.1"/>
    </source>
</evidence>
<dbReference type="OrthoDB" id="4115400at2759"/>
<gene>
    <name evidence="2" type="ORF">UCRPC4_g06911</name>
</gene>
<organism evidence="2 3">
    <name type="scientific">Phaeomoniella chlamydospora</name>
    <name type="common">Phaeoacremonium chlamydosporum</name>
    <dbReference type="NCBI Taxonomy" id="158046"/>
    <lineage>
        <taxon>Eukaryota</taxon>
        <taxon>Fungi</taxon>
        <taxon>Dikarya</taxon>
        <taxon>Ascomycota</taxon>
        <taxon>Pezizomycotina</taxon>
        <taxon>Eurotiomycetes</taxon>
        <taxon>Chaetothyriomycetidae</taxon>
        <taxon>Phaeomoniellales</taxon>
        <taxon>Phaeomoniellaceae</taxon>
        <taxon>Phaeomoniella</taxon>
    </lineage>
</organism>
<comment type="caution">
    <text evidence="2">The sequence shown here is derived from an EMBL/GenBank/DDBJ whole genome shotgun (WGS) entry which is preliminary data.</text>
</comment>
<sequence>MDFKHPRELRKLHQKYQKKAHDSQPVWDSTFKDDERPNLYKQSAAGDVFPAVTDVNTFISQLADPGQLSQKELFVALENSHLALQAAQDEYLAIEKVLRHMQGSDTDDLHDPQQLEDFELFDEKKKARLYGYNLSTELVSGMDPRTEDEKLPKVWQVPASKPDLLKTECDRLLFVQNPFHQPGFVPTKDEATNIRKAIKDGERGYLDGFAPFTRRGKQMVPQLYRKRNVYEPQPVTGVRRQTRSQAREERMEAFGPSRAASSERETDFDTKTRRSTRRTGIRTPRTREASVTPAGSPASRRRKREPLPPSTLSAAVSPAGSPASKRRRLEPVPQSNMSTAASPAPQETPTPSRQATDSTRTTPTPPAKRSTKAKKDASEVKWTDETLVAAVKEDHTFLCPWDPVRADKVKKHILAAPHPVRSYSMFKKWGAWKVAGEDKRPRKKK</sequence>
<accession>A0A0G2DRU8</accession>